<reference evidence="1 2" key="2">
    <citation type="journal article" date="2003" name="DNA Res.">
        <title>Complete genome structure of Gloeobacter violaceus PCC 7421, a cyanobacterium that lacks thylakoids (supplement).</title>
        <authorList>
            <person name="Nakamura Y."/>
            <person name="Kaneko T."/>
            <person name="Sato S."/>
            <person name="Mimuro M."/>
            <person name="Miyashita H."/>
            <person name="Tsuchiya T."/>
            <person name="Sasamoto S."/>
            <person name="Watanabe A."/>
            <person name="Kawashima K."/>
            <person name="Kishida Y."/>
            <person name="Kiyokawa C."/>
            <person name="Kohara M."/>
            <person name="Matsumoto M."/>
            <person name="Matsuno A."/>
            <person name="Nakazaki N."/>
            <person name="Shimpo S."/>
            <person name="Takeuchi C."/>
            <person name="Yamada M."/>
            <person name="Tabata S."/>
        </authorList>
    </citation>
    <scope>NUCLEOTIDE SEQUENCE [LARGE SCALE GENOMIC DNA]</scope>
    <source>
        <strain evidence="2">ATCC 29082 / PCC 7421</strain>
    </source>
</reference>
<accession>Q7NFB1</accession>
<dbReference type="SUPFAM" id="SSF51294">
    <property type="entry name" value="Hedgehog/intein (Hint) domain"/>
    <property type="match status" value="1"/>
</dbReference>
<dbReference type="EnsemblBacteria" id="BAC91556">
    <property type="protein sequence ID" value="BAC91556"/>
    <property type="gene ID" value="BAC91556"/>
</dbReference>
<dbReference type="InterPro" id="IPR036844">
    <property type="entry name" value="Hint_dom_sf"/>
</dbReference>
<dbReference type="InParanoid" id="Q7NFB1"/>
<dbReference type="Proteomes" id="UP000000557">
    <property type="component" value="Chromosome"/>
</dbReference>
<keyword evidence="2" id="KW-1185">Reference proteome</keyword>
<reference evidence="1 2" key="1">
    <citation type="journal article" date="2003" name="DNA Res.">
        <title>Complete genome structure of Gloeobacter violaceus PCC 7421, a cyanobacterium that lacks thylakoids.</title>
        <authorList>
            <person name="Nakamura Y."/>
            <person name="Kaneko T."/>
            <person name="Sato S."/>
            <person name="Mimuro M."/>
            <person name="Miyashita H."/>
            <person name="Tsuchiya T."/>
            <person name="Sasamoto S."/>
            <person name="Watanabe A."/>
            <person name="Kawashima K."/>
            <person name="Kishida Y."/>
            <person name="Kiyokawa C."/>
            <person name="Kohara M."/>
            <person name="Matsumoto M."/>
            <person name="Matsuno A."/>
            <person name="Nakazaki N."/>
            <person name="Shimpo S."/>
            <person name="Takeuchi C."/>
            <person name="Yamada M."/>
            <person name="Tabata S."/>
        </authorList>
    </citation>
    <scope>NUCLEOTIDE SEQUENCE [LARGE SCALE GENOMIC DNA]</scope>
    <source>
        <strain evidence="2">ATCC 29082 / PCC 7421</strain>
    </source>
</reference>
<dbReference type="eggNOG" id="COG1372">
    <property type="taxonomic scope" value="Bacteria"/>
</dbReference>
<dbReference type="EMBL" id="BA000045">
    <property type="protein sequence ID" value="BAC91556.1"/>
    <property type="molecule type" value="Genomic_DNA"/>
</dbReference>
<protein>
    <submittedName>
        <fullName evidence="1">Gsl3615 protein</fullName>
    </submittedName>
</protein>
<gene>
    <name evidence="1" type="ordered locus">gsl3615</name>
</gene>
<name>Q7NFB1_GLOVI</name>
<dbReference type="KEGG" id="gvi:gsl3615"/>
<dbReference type="AlphaFoldDB" id="Q7NFB1"/>
<evidence type="ECO:0000313" key="2">
    <source>
        <dbReference type="Proteomes" id="UP000000557"/>
    </source>
</evidence>
<organism evidence="1 2">
    <name type="scientific">Gloeobacter violaceus (strain ATCC 29082 / PCC 7421)</name>
    <dbReference type="NCBI Taxonomy" id="251221"/>
    <lineage>
        <taxon>Bacteria</taxon>
        <taxon>Bacillati</taxon>
        <taxon>Cyanobacteriota</taxon>
        <taxon>Cyanophyceae</taxon>
        <taxon>Gloeobacterales</taxon>
        <taxon>Gloeobacteraceae</taxon>
        <taxon>Gloeobacter</taxon>
    </lineage>
</organism>
<evidence type="ECO:0000313" key="1">
    <source>
        <dbReference type="EMBL" id="BAC91556.1"/>
    </source>
</evidence>
<dbReference type="OrthoDB" id="603864at2"/>
<proteinExistence type="predicted"/>
<dbReference type="Pfam" id="PF07591">
    <property type="entry name" value="PT-HINT"/>
    <property type="match status" value="1"/>
</dbReference>
<sequence length="80" mass="8727">MPGEHPFFLQNKGWTAAERLEPGDRVQAAEGKRLRVAGLAAQEQTRKTYNLEVEGDPAPSASLATPRLGYTTCVQLFLGL</sequence>
<dbReference type="Gene3D" id="2.170.16.10">
    <property type="entry name" value="Hedgehog/Intein (Hint) domain"/>
    <property type="match status" value="1"/>
</dbReference>
<dbReference type="HOGENOM" id="CLU_2584778_0_0_3"/>
<dbReference type="STRING" id="251221.gene:10761130"/>